<evidence type="ECO:0000256" key="6">
    <source>
        <dbReference type="ARBA" id="ARBA00018816"/>
    </source>
</evidence>
<proteinExistence type="inferred from homology"/>
<keyword evidence="8" id="KW-0210">Decarboxylase</keyword>
<dbReference type="GO" id="GO:0042732">
    <property type="term" value="P:D-xylose metabolic process"/>
    <property type="evidence" value="ECO:0007669"/>
    <property type="project" value="InterPro"/>
</dbReference>
<comment type="subcellular location">
    <subcellularLocation>
        <location evidence="2">Golgi apparatus</location>
        <location evidence="2">Golgi stack membrane</location>
        <topology evidence="2">Single-pass type II membrane protein</topology>
    </subcellularLocation>
</comment>
<dbReference type="AlphaFoldDB" id="A0A8H6RLT6"/>
<evidence type="ECO:0000256" key="14">
    <source>
        <dbReference type="ARBA" id="ARBA00023180"/>
    </source>
</evidence>
<gene>
    <name evidence="19" type="ORF">HII31_04893</name>
</gene>
<evidence type="ECO:0000256" key="2">
    <source>
        <dbReference type="ARBA" id="ARBA00004447"/>
    </source>
</evidence>
<evidence type="ECO:0000256" key="9">
    <source>
        <dbReference type="ARBA" id="ARBA00022968"/>
    </source>
</evidence>
<dbReference type="UniPathway" id="UPA00796">
    <property type="reaction ID" value="UER00771"/>
</dbReference>
<keyword evidence="7" id="KW-0812">Transmembrane</keyword>
<dbReference type="InterPro" id="IPR044516">
    <property type="entry name" value="UXS-like"/>
</dbReference>
<dbReference type="SUPFAM" id="SSF51735">
    <property type="entry name" value="NAD(P)-binding Rossmann-fold domains"/>
    <property type="match status" value="1"/>
</dbReference>
<evidence type="ECO:0000256" key="17">
    <source>
        <dbReference type="ARBA" id="ARBA00049410"/>
    </source>
</evidence>
<evidence type="ECO:0000313" key="19">
    <source>
        <dbReference type="EMBL" id="KAF7193824.1"/>
    </source>
</evidence>
<keyword evidence="15" id="KW-0456">Lyase</keyword>
<comment type="catalytic activity">
    <reaction evidence="17">
        <text>UDP-alpha-D-glucuronate + H(+) = UDP-alpha-D-xylose + CO2</text>
        <dbReference type="Rhea" id="RHEA:23916"/>
        <dbReference type="ChEBI" id="CHEBI:15378"/>
        <dbReference type="ChEBI" id="CHEBI:16526"/>
        <dbReference type="ChEBI" id="CHEBI:57632"/>
        <dbReference type="ChEBI" id="CHEBI:58052"/>
        <dbReference type="EC" id="4.1.1.35"/>
    </reaction>
    <physiologicalReaction direction="left-to-right" evidence="17">
        <dbReference type="Rhea" id="RHEA:23917"/>
    </physiologicalReaction>
</comment>
<keyword evidence="11" id="KW-0520">NAD</keyword>
<keyword evidence="10" id="KW-1133">Transmembrane helix</keyword>
<dbReference type="Gene3D" id="3.40.50.720">
    <property type="entry name" value="NAD(P)-binding Rossmann-like Domain"/>
    <property type="match status" value="1"/>
</dbReference>
<dbReference type="PANTHER" id="PTHR43078">
    <property type="entry name" value="UDP-GLUCURONIC ACID DECARBOXYLASE-RELATED"/>
    <property type="match status" value="1"/>
</dbReference>
<name>A0A8H6RLT6_9PEZI</name>
<dbReference type="Proteomes" id="UP000660729">
    <property type="component" value="Unassembled WGS sequence"/>
</dbReference>
<comment type="caution">
    <text evidence="19">The sequence shown here is derived from an EMBL/GenBank/DDBJ whole genome shotgun (WGS) entry which is preliminary data.</text>
</comment>
<evidence type="ECO:0000256" key="7">
    <source>
        <dbReference type="ARBA" id="ARBA00022692"/>
    </source>
</evidence>
<evidence type="ECO:0000256" key="10">
    <source>
        <dbReference type="ARBA" id="ARBA00022989"/>
    </source>
</evidence>
<feature type="domain" description="NAD(P)-binding" evidence="18">
    <location>
        <begin position="16"/>
        <end position="321"/>
    </location>
</feature>
<evidence type="ECO:0000313" key="20">
    <source>
        <dbReference type="Proteomes" id="UP000660729"/>
    </source>
</evidence>
<organism evidence="19 20">
    <name type="scientific">Pseudocercospora fuligena</name>
    <dbReference type="NCBI Taxonomy" id="685502"/>
    <lineage>
        <taxon>Eukaryota</taxon>
        <taxon>Fungi</taxon>
        <taxon>Dikarya</taxon>
        <taxon>Ascomycota</taxon>
        <taxon>Pezizomycotina</taxon>
        <taxon>Dothideomycetes</taxon>
        <taxon>Dothideomycetidae</taxon>
        <taxon>Mycosphaerellales</taxon>
        <taxon>Mycosphaerellaceae</taxon>
        <taxon>Pseudocercospora</taxon>
    </lineage>
</organism>
<dbReference type="GO" id="GO:0033320">
    <property type="term" value="P:UDP-D-xylose biosynthetic process"/>
    <property type="evidence" value="ECO:0007669"/>
    <property type="project" value="UniProtKB-UniPathway"/>
</dbReference>
<comment type="cofactor">
    <cofactor evidence="1">
        <name>NAD(+)</name>
        <dbReference type="ChEBI" id="CHEBI:57540"/>
    </cofactor>
</comment>
<evidence type="ECO:0000256" key="16">
    <source>
        <dbReference type="ARBA" id="ARBA00031585"/>
    </source>
</evidence>
<dbReference type="InterPro" id="IPR036291">
    <property type="entry name" value="NAD(P)-bd_dom_sf"/>
</dbReference>
<dbReference type="OrthoDB" id="331544at2759"/>
<evidence type="ECO:0000259" key="18">
    <source>
        <dbReference type="Pfam" id="PF16363"/>
    </source>
</evidence>
<keyword evidence="13" id="KW-0472">Membrane</keyword>
<sequence>MLEEQNQGMDIDGRVLVTGGAGFLGSALVTVLLRQGFTVVVLDNFWTSDQSVHHQLWKHPKLTLIRANVADSVPEDILPCARIYHLACPASPKHFATDPLRILDTCYLGTRNVLDKARQWKARLLLASTSEVYGQAERDPQDETYLGNVNCFGPRSCYDEGKRVAEALAYAYRVLYGNVPLTRVARVFNAYGPGMHPDDGRVVTSFIQAAIRGEELVITGDGQSTRCFQYVDDCVTGMIALMESTWEGGPMNIGRETETTIEELAHAVIRSVSKATGGPESGIVYRAAPPDDPVQRRPDCALARRVLGWSAQTDLLEGLQRTIKWHLKEHSESVLNIEPLGNHYNDCENGD</sequence>
<evidence type="ECO:0000256" key="1">
    <source>
        <dbReference type="ARBA" id="ARBA00001911"/>
    </source>
</evidence>
<dbReference type="PANTHER" id="PTHR43078:SF6">
    <property type="entry name" value="UDP-GLUCURONIC ACID DECARBOXYLASE 1"/>
    <property type="match status" value="1"/>
</dbReference>
<keyword evidence="14" id="KW-0325">Glycoprotein</keyword>
<dbReference type="Pfam" id="PF16363">
    <property type="entry name" value="GDP_Man_Dehyd"/>
    <property type="match status" value="1"/>
</dbReference>
<evidence type="ECO:0000256" key="3">
    <source>
        <dbReference type="ARBA" id="ARBA00005100"/>
    </source>
</evidence>
<evidence type="ECO:0000256" key="12">
    <source>
        <dbReference type="ARBA" id="ARBA00023034"/>
    </source>
</evidence>
<dbReference type="EC" id="4.1.1.35" evidence="5"/>
<dbReference type="FunFam" id="3.40.50.720:FF:000065">
    <property type="entry name" value="UDP-glucuronic acid decarboxylase 1"/>
    <property type="match status" value="1"/>
</dbReference>
<dbReference type="EMBL" id="JABCIY010000071">
    <property type="protein sequence ID" value="KAF7193824.1"/>
    <property type="molecule type" value="Genomic_DNA"/>
</dbReference>
<dbReference type="GO" id="GO:0048040">
    <property type="term" value="F:UDP-glucuronate decarboxylase activity"/>
    <property type="evidence" value="ECO:0007669"/>
    <property type="project" value="UniProtKB-EC"/>
</dbReference>
<evidence type="ECO:0000256" key="5">
    <source>
        <dbReference type="ARBA" id="ARBA00012290"/>
    </source>
</evidence>
<evidence type="ECO:0000256" key="11">
    <source>
        <dbReference type="ARBA" id="ARBA00023027"/>
    </source>
</evidence>
<keyword evidence="12" id="KW-0333">Golgi apparatus</keyword>
<comment type="similarity">
    <text evidence="4">Belongs to the NAD(P)-dependent epimerase/dehydratase family. UDP-glucuronic acid decarboxylase subfamily.</text>
</comment>
<dbReference type="GO" id="GO:0070403">
    <property type="term" value="F:NAD+ binding"/>
    <property type="evidence" value="ECO:0007669"/>
    <property type="project" value="InterPro"/>
</dbReference>
<evidence type="ECO:0000256" key="13">
    <source>
        <dbReference type="ARBA" id="ARBA00023136"/>
    </source>
</evidence>
<protein>
    <recommendedName>
        <fullName evidence="6">UDP-glucuronic acid decarboxylase 1</fullName>
        <ecNumber evidence="5">4.1.1.35</ecNumber>
    </recommendedName>
    <alternativeName>
        <fullName evidence="16">UDP-glucuronate decarboxylase 1</fullName>
    </alternativeName>
</protein>
<reference evidence="19" key="1">
    <citation type="submission" date="2020-04" db="EMBL/GenBank/DDBJ databases">
        <title>Draft genome resource of the tomato pathogen Pseudocercospora fuligena.</title>
        <authorList>
            <person name="Zaccaron A."/>
        </authorList>
    </citation>
    <scope>NUCLEOTIDE SEQUENCE</scope>
    <source>
        <strain evidence="19">PF001</strain>
    </source>
</reference>
<dbReference type="InterPro" id="IPR016040">
    <property type="entry name" value="NAD(P)-bd_dom"/>
</dbReference>
<comment type="pathway">
    <text evidence="3">Nucleotide-sugar biosynthesis; UDP-alpha-D-xylose biosynthesis; UDP-alpha-D-xylose from UDP-alpha-D-glucuronate: step 1/1.</text>
</comment>
<keyword evidence="9" id="KW-0735">Signal-anchor</keyword>
<dbReference type="GO" id="GO:0032580">
    <property type="term" value="C:Golgi cisterna membrane"/>
    <property type="evidence" value="ECO:0007669"/>
    <property type="project" value="UniProtKB-SubCell"/>
</dbReference>
<keyword evidence="20" id="KW-1185">Reference proteome</keyword>
<evidence type="ECO:0000256" key="15">
    <source>
        <dbReference type="ARBA" id="ARBA00023239"/>
    </source>
</evidence>
<evidence type="ECO:0000256" key="4">
    <source>
        <dbReference type="ARBA" id="ARBA00007505"/>
    </source>
</evidence>
<accession>A0A8H6RLT6</accession>
<evidence type="ECO:0000256" key="8">
    <source>
        <dbReference type="ARBA" id="ARBA00022793"/>
    </source>
</evidence>